<evidence type="ECO:0000256" key="1">
    <source>
        <dbReference type="SAM" id="MobiDB-lite"/>
    </source>
</evidence>
<evidence type="ECO:0000259" key="3">
    <source>
        <dbReference type="PROSITE" id="PS50112"/>
    </source>
</evidence>
<dbReference type="SMART" id="SM00052">
    <property type="entry name" value="EAL"/>
    <property type="match status" value="1"/>
</dbReference>
<dbReference type="SUPFAM" id="SSF55785">
    <property type="entry name" value="PYP-like sensor domain (PAS domain)"/>
    <property type="match status" value="3"/>
</dbReference>
<dbReference type="Pfam" id="PF13185">
    <property type="entry name" value="GAF_2"/>
    <property type="match status" value="1"/>
</dbReference>
<feature type="region of interest" description="Disordered" evidence="1">
    <location>
        <begin position="1"/>
        <end position="46"/>
    </location>
</feature>
<keyword evidence="2" id="KW-0812">Transmembrane</keyword>
<evidence type="ECO:0000259" key="5">
    <source>
        <dbReference type="PROSITE" id="PS50883"/>
    </source>
</evidence>
<dbReference type="InterPro" id="IPR052155">
    <property type="entry name" value="Biofilm_reg_signaling"/>
</dbReference>
<evidence type="ECO:0000256" key="2">
    <source>
        <dbReference type="SAM" id="Phobius"/>
    </source>
</evidence>
<dbReference type="Gene3D" id="3.30.70.270">
    <property type="match status" value="1"/>
</dbReference>
<dbReference type="CDD" id="cd01948">
    <property type="entry name" value="EAL"/>
    <property type="match status" value="1"/>
</dbReference>
<dbReference type="PROSITE" id="PS50883">
    <property type="entry name" value="EAL"/>
    <property type="match status" value="1"/>
</dbReference>
<proteinExistence type="predicted"/>
<dbReference type="Pfam" id="PF08448">
    <property type="entry name" value="PAS_4"/>
    <property type="match status" value="1"/>
</dbReference>
<feature type="domain" description="PAC" evidence="4">
    <location>
        <begin position="430"/>
        <end position="483"/>
    </location>
</feature>
<dbReference type="Gene3D" id="2.10.70.100">
    <property type="match status" value="1"/>
</dbReference>
<dbReference type="HOGENOM" id="CLU_000445_41_5_7"/>
<feature type="domain" description="PAC" evidence="4">
    <location>
        <begin position="559"/>
        <end position="611"/>
    </location>
</feature>
<feature type="region of interest" description="Disordered" evidence="1">
    <location>
        <begin position="1203"/>
        <end position="1251"/>
    </location>
</feature>
<dbReference type="Pfam" id="PF13188">
    <property type="entry name" value="PAS_8"/>
    <property type="match status" value="1"/>
</dbReference>
<dbReference type="InterPro" id="IPR029787">
    <property type="entry name" value="Nucleotide_cyclase"/>
</dbReference>
<keyword evidence="2" id="KW-0472">Membrane</keyword>
<evidence type="ECO:0000259" key="4">
    <source>
        <dbReference type="PROSITE" id="PS50113"/>
    </source>
</evidence>
<dbReference type="Gene3D" id="3.30.450.40">
    <property type="match status" value="1"/>
</dbReference>
<feature type="transmembrane region" description="Helical" evidence="2">
    <location>
        <begin position="119"/>
        <end position="139"/>
    </location>
</feature>
<dbReference type="SMART" id="SM00065">
    <property type="entry name" value="GAF"/>
    <property type="match status" value="1"/>
</dbReference>
<dbReference type="InterPro" id="IPR001610">
    <property type="entry name" value="PAC"/>
</dbReference>
<sequence length="1251" mass="137809">MTTRRKAPWPQEASSHAPSRVTADCPRRSRMTQPGLVPAARHHAADTPRRIRRLRTPPHPRLVLHAFRLPVLPFVPRLRLPLPTLIDIGAVAAAAIVTPIATVRPAWAAVEGAVPWTSSALLFGLAAGLVLGLLAGLRLRRGKAAGAKQDVQRGALPHAHAAASGQADASTQAVDLDRAREQYHAIFTNAPVGIFRVTPEGRYENVNPEYARIWGCPTTEEMLECVSDIPRQMYANPADRQRFVGALQATGRVDRMELRLKRRDGSLFWGLVSARLVRGPAPAQAAQTGQIAKTGQTAGTGVTNGTYRADAKAGNAPAEVDYIDGFVLDITEQKAMQDQLSEAWRRLRDIIDFLPDAVLVLDASRRVIAWNRAMEEMTGHSASEMLGRGNFAYALPFYGERIPLLGDWFFSPDMPQPSHYTRFSEHGDKLAAEAYVPTLFGGRGAHVWTVASALRDGEGRLNGVIQTIRDITERHNQMRELEKSRQRYDMAISATNDGIWEWELDTNTLYHSPRCLEILGRAPDATLSPMAIAAILHPEDRLRVLTEVRRITGEDAERFEHEFRIRHTDGTWRWVLARGAARRGPGGRLNRVAGALADITDHKQGDAIAGILFHIANAINETRDLDELFLSIHTALRRHVQAPNFFIALINEPEDRLDFAYFADERDARYNPVEHISDPAVQSPTLEVIRTGRQVHLHSDDIEARPVFGSRPAAWLGTPLRSRGKVIGAMVVQHYEDSEFFSARDAELMVPVAEQVAVAIERKQGEEMLTHLALHDPLTGLPNRALLLDRIERAIQRRRRNDSYRFAVLMLDLDRFKFINDSHGHTTGDNLLVEVARRMRPVVRAGDTVARLGGDEFALLLEDVDSPRRIVQITRRLLAALERPVRMGAKVVRTSASIGMVLRTQGYDTADALLRDADIAMYQAKAQGKGRFRVFNQSMHRHTMEMMTLEGDLSMAMRRKQLYLEYQPVLAVDGARLLGFEALVRWRHPTEGAVPPARFIPMAEETGLILRIGQWVLEQAAATLARWRATLPGAHDLYVSVNLSARQASQPNLTGRVARILSDTGLPPEALKLEITETAIMKDPDGALQRLEALRRLGVGIGIDDFGTGYSSLAYLQRFPVDTLKVDRSFVSAVAGDAENREIVRTVVTLGRSLGLHVVAEGVETAEQFAIVAELGCHSVQGYHFSRPVAEERAVAFIAAGGVPDASTGTTAPTGAGGPDGLRGPDEPDGPDGPGEPDGPDEPDASAPATT</sequence>
<dbReference type="Pfam" id="PF00563">
    <property type="entry name" value="EAL"/>
    <property type="match status" value="1"/>
</dbReference>
<reference evidence="7" key="1">
    <citation type="submission" date="2008-10" db="EMBL/GenBank/DDBJ databases">
        <title>Complete sequence of Desulfovibrio vulgaris str. 'Miyazaki F'.</title>
        <authorList>
            <person name="Lucas S."/>
            <person name="Copeland A."/>
            <person name="Lapidus A."/>
            <person name="Glavina del Rio T."/>
            <person name="Dalin E."/>
            <person name="Tice H."/>
            <person name="Bruce D."/>
            <person name="Goodwin L."/>
            <person name="Pitluck S."/>
            <person name="Sims D."/>
            <person name="Brettin T."/>
            <person name="Detter J.C."/>
            <person name="Han C."/>
            <person name="Larimer F."/>
            <person name="Land M."/>
            <person name="Hauser L."/>
            <person name="Kyrpides N."/>
            <person name="Mikhailova N."/>
            <person name="Hazen T.C."/>
            <person name="Richardson P."/>
        </authorList>
    </citation>
    <scope>NUCLEOTIDE SEQUENCE</scope>
    <source>
        <strain evidence="7">Miyazaki F</strain>
    </source>
</reference>
<dbReference type="PANTHER" id="PTHR44757:SF2">
    <property type="entry name" value="BIOFILM ARCHITECTURE MAINTENANCE PROTEIN MBAA"/>
    <property type="match status" value="1"/>
</dbReference>
<dbReference type="InterPro" id="IPR000160">
    <property type="entry name" value="GGDEF_dom"/>
</dbReference>
<dbReference type="InterPro" id="IPR013655">
    <property type="entry name" value="PAS_fold_3"/>
</dbReference>
<dbReference type="EMBL" id="CP001197">
    <property type="protein sequence ID" value="ACL09900.1"/>
    <property type="molecule type" value="Genomic_DNA"/>
</dbReference>
<dbReference type="Pfam" id="PF08447">
    <property type="entry name" value="PAS_3"/>
    <property type="match status" value="1"/>
</dbReference>
<dbReference type="InterPro" id="IPR001633">
    <property type="entry name" value="EAL_dom"/>
</dbReference>
<dbReference type="SUPFAM" id="SSF141868">
    <property type="entry name" value="EAL domain-like"/>
    <property type="match status" value="1"/>
</dbReference>
<feature type="domain" description="PAS" evidence="3">
    <location>
        <begin position="343"/>
        <end position="388"/>
    </location>
</feature>
<feature type="domain" description="EAL" evidence="5">
    <location>
        <begin position="946"/>
        <end position="1202"/>
    </location>
</feature>
<dbReference type="InterPro" id="IPR013656">
    <property type="entry name" value="PAS_4"/>
</dbReference>
<dbReference type="PROSITE" id="PS50112">
    <property type="entry name" value="PAS"/>
    <property type="match status" value="2"/>
</dbReference>
<dbReference type="eggNOG" id="COG5001">
    <property type="taxonomic scope" value="Bacteria"/>
</dbReference>
<dbReference type="InterPro" id="IPR035919">
    <property type="entry name" value="EAL_sf"/>
</dbReference>
<dbReference type="NCBIfam" id="TIGR00229">
    <property type="entry name" value="sensory_box"/>
    <property type="match status" value="3"/>
</dbReference>
<dbReference type="InterPro" id="IPR003018">
    <property type="entry name" value="GAF"/>
</dbReference>
<dbReference type="AlphaFoldDB" id="B8DSE5"/>
<organism evidence="7">
    <name type="scientific">Nitratidesulfovibrio vulgaris (strain DSM 19637 / Miyazaki F)</name>
    <name type="common">Desulfovibrio vulgaris</name>
    <dbReference type="NCBI Taxonomy" id="883"/>
    <lineage>
        <taxon>Bacteria</taxon>
        <taxon>Pseudomonadati</taxon>
        <taxon>Thermodesulfobacteriota</taxon>
        <taxon>Desulfovibrionia</taxon>
        <taxon>Desulfovibrionales</taxon>
        <taxon>Desulfovibrionaceae</taxon>
        <taxon>Nitratidesulfovibrio</taxon>
    </lineage>
</organism>
<feature type="domain" description="GGDEF" evidence="6">
    <location>
        <begin position="804"/>
        <end position="937"/>
    </location>
</feature>
<feature type="domain" description="PAS" evidence="3">
    <location>
        <begin position="484"/>
        <end position="555"/>
    </location>
</feature>
<dbReference type="CDD" id="cd00130">
    <property type="entry name" value="PAS"/>
    <property type="match status" value="3"/>
</dbReference>
<dbReference type="FunFam" id="3.20.20.450:FF:000001">
    <property type="entry name" value="Cyclic di-GMP phosphodiesterase yahA"/>
    <property type="match status" value="1"/>
</dbReference>
<protein>
    <submittedName>
        <fullName evidence="7">Diguanylate cyclase/phosphodiesterase with PAS/PAC and GAF sensor(S)</fullName>
    </submittedName>
</protein>
<dbReference type="SMART" id="SM00091">
    <property type="entry name" value="PAS"/>
    <property type="match status" value="3"/>
</dbReference>
<gene>
    <name evidence="7" type="ordered locus">DvMF_2963</name>
</gene>
<dbReference type="PANTHER" id="PTHR44757">
    <property type="entry name" value="DIGUANYLATE CYCLASE DGCP"/>
    <property type="match status" value="1"/>
</dbReference>
<dbReference type="KEGG" id="dvm:DvMF_2963"/>
<dbReference type="Pfam" id="PF00990">
    <property type="entry name" value="GGDEF"/>
    <property type="match status" value="1"/>
</dbReference>
<keyword evidence="2" id="KW-1133">Transmembrane helix</keyword>
<dbReference type="PROSITE" id="PS50113">
    <property type="entry name" value="PAC"/>
    <property type="match status" value="2"/>
</dbReference>
<dbReference type="STRING" id="883.DvMF_2963"/>
<dbReference type="SUPFAM" id="SSF55781">
    <property type="entry name" value="GAF domain-like"/>
    <property type="match status" value="1"/>
</dbReference>
<dbReference type="InterPro" id="IPR043128">
    <property type="entry name" value="Rev_trsase/Diguanyl_cyclase"/>
</dbReference>
<dbReference type="Gene3D" id="3.30.450.20">
    <property type="entry name" value="PAS domain"/>
    <property type="match status" value="3"/>
</dbReference>
<dbReference type="InterPro" id="IPR035965">
    <property type="entry name" value="PAS-like_dom_sf"/>
</dbReference>
<dbReference type="InterPro" id="IPR000014">
    <property type="entry name" value="PAS"/>
</dbReference>
<dbReference type="PROSITE" id="PS50887">
    <property type="entry name" value="GGDEF"/>
    <property type="match status" value="1"/>
</dbReference>
<dbReference type="InterPro" id="IPR029016">
    <property type="entry name" value="GAF-like_dom_sf"/>
</dbReference>
<name>B8DSE5_NITV9</name>
<dbReference type="CDD" id="cd01949">
    <property type="entry name" value="GGDEF"/>
    <property type="match status" value="1"/>
</dbReference>
<evidence type="ECO:0000313" key="7">
    <source>
        <dbReference type="EMBL" id="ACL09900.1"/>
    </source>
</evidence>
<dbReference type="SMART" id="SM00086">
    <property type="entry name" value="PAC"/>
    <property type="match status" value="3"/>
</dbReference>
<dbReference type="NCBIfam" id="TIGR00254">
    <property type="entry name" value="GGDEF"/>
    <property type="match status" value="1"/>
</dbReference>
<dbReference type="SUPFAM" id="SSF55073">
    <property type="entry name" value="Nucleotide cyclase"/>
    <property type="match status" value="1"/>
</dbReference>
<dbReference type="SMART" id="SM00267">
    <property type="entry name" value="GGDEF"/>
    <property type="match status" value="1"/>
</dbReference>
<evidence type="ECO:0000259" key="6">
    <source>
        <dbReference type="PROSITE" id="PS50887"/>
    </source>
</evidence>
<accession>B8DSE5</accession>
<dbReference type="Gene3D" id="3.20.20.450">
    <property type="entry name" value="EAL domain"/>
    <property type="match status" value="1"/>
</dbReference>
<dbReference type="InterPro" id="IPR000700">
    <property type="entry name" value="PAS-assoc_C"/>
</dbReference>